<sequence length="116" mass="13479">MPSLEIYSFPFTTIHFALPSLASPCPKLRALPLCRRPCLDRFRDKTYRNSDQKCRQSPKKQVDTDTQKACLGYNGKICVTCQELTVRLLLCNTPHHHNHTNRRQRQNRQRPTGRSA</sequence>
<protein>
    <submittedName>
        <fullName evidence="2">Uncharacterized protein</fullName>
    </submittedName>
</protein>
<evidence type="ECO:0000256" key="1">
    <source>
        <dbReference type="SAM" id="MobiDB-lite"/>
    </source>
</evidence>
<evidence type="ECO:0000313" key="3">
    <source>
        <dbReference type="Proteomes" id="UP001451303"/>
    </source>
</evidence>
<name>A0ABR3DFJ1_NEUIN</name>
<comment type="caution">
    <text evidence="2">The sequence shown here is derived from an EMBL/GenBank/DDBJ whole genome shotgun (WGS) entry which is preliminary data.</text>
</comment>
<feature type="compositionally biased region" description="Basic residues" evidence="1">
    <location>
        <begin position="95"/>
        <end position="108"/>
    </location>
</feature>
<accession>A0ABR3DFJ1</accession>
<gene>
    <name evidence="2" type="ORF">QR685DRAFT_259767</name>
</gene>
<evidence type="ECO:0000313" key="2">
    <source>
        <dbReference type="EMBL" id="KAL0470643.1"/>
    </source>
</evidence>
<organism evidence="2 3">
    <name type="scientific">Neurospora intermedia</name>
    <dbReference type="NCBI Taxonomy" id="5142"/>
    <lineage>
        <taxon>Eukaryota</taxon>
        <taxon>Fungi</taxon>
        <taxon>Dikarya</taxon>
        <taxon>Ascomycota</taxon>
        <taxon>Pezizomycotina</taxon>
        <taxon>Sordariomycetes</taxon>
        <taxon>Sordariomycetidae</taxon>
        <taxon>Sordariales</taxon>
        <taxon>Sordariaceae</taxon>
        <taxon>Neurospora</taxon>
    </lineage>
</organism>
<feature type="region of interest" description="Disordered" evidence="1">
    <location>
        <begin position="95"/>
        <end position="116"/>
    </location>
</feature>
<dbReference type="EMBL" id="JAVLET010000004">
    <property type="protein sequence ID" value="KAL0470643.1"/>
    <property type="molecule type" value="Genomic_DNA"/>
</dbReference>
<keyword evidence="3" id="KW-1185">Reference proteome</keyword>
<reference evidence="2 3" key="1">
    <citation type="submission" date="2023-09" db="EMBL/GenBank/DDBJ databases">
        <title>Multi-omics analysis of a traditional fermented food reveals byproduct-associated fungal strains for waste-to-food upcycling.</title>
        <authorList>
            <consortium name="Lawrence Berkeley National Laboratory"/>
            <person name="Rekdal V.M."/>
            <person name="Villalobos-Escobedo J.M."/>
            <person name="Rodriguez-Valeron N."/>
            <person name="Garcia M.O."/>
            <person name="Vasquez D.P."/>
            <person name="Damayanti I."/>
            <person name="Sorensen P.M."/>
            <person name="Baidoo E.E."/>
            <person name="De Carvalho A.C."/>
            <person name="Riley R."/>
            <person name="Lipzen A."/>
            <person name="He G."/>
            <person name="Yan M."/>
            <person name="Haridas S."/>
            <person name="Daum C."/>
            <person name="Yoshinaga Y."/>
            <person name="Ng V."/>
            <person name="Grigoriev I.V."/>
            <person name="Munk R."/>
            <person name="Nuraida L."/>
            <person name="Wijaya C.H."/>
            <person name="Morales P.-C."/>
            <person name="Keasling J.D."/>
        </authorList>
    </citation>
    <scope>NUCLEOTIDE SEQUENCE [LARGE SCALE GENOMIC DNA]</scope>
    <source>
        <strain evidence="2 3">FGSC 2613</strain>
    </source>
</reference>
<dbReference type="Proteomes" id="UP001451303">
    <property type="component" value="Unassembled WGS sequence"/>
</dbReference>
<proteinExistence type="predicted"/>